<accession>A0A1G1WJT4</accession>
<evidence type="ECO:0000256" key="1">
    <source>
        <dbReference type="SAM" id="Phobius"/>
    </source>
</evidence>
<dbReference type="Proteomes" id="UP000176645">
    <property type="component" value="Unassembled WGS sequence"/>
</dbReference>
<comment type="caution">
    <text evidence="2">The sequence shown here is derived from an EMBL/GenBank/DDBJ whole genome shotgun (WGS) entry which is preliminary data.</text>
</comment>
<organism evidence="2 3">
    <name type="scientific">Candidatus Woykebacteria bacterium RBG_19FT_COMBO_43_10</name>
    <dbReference type="NCBI Taxonomy" id="1802598"/>
    <lineage>
        <taxon>Bacteria</taxon>
        <taxon>Candidatus Woykeibacteriota</taxon>
    </lineage>
</organism>
<keyword evidence="1" id="KW-1133">Transmembrane helix</keyword>
<evidence type="ECO:0000313" key="2">
    <source>
        <dbReference type="EMBL" id="OGY27969.1"/>
    </source>
</evidence>
<protein>
    <submittedName>
        <fullName evidence="2">Uncharacterized protein</fullName>
    </submittedName>
</protein>
<name>A0A1G1WJT4_9BACT</name>
<keyword evidence="1" id="KW-0472">Membrane</keyword>
<gene>
    <name evidence="2" type="ORF">A2Z42_04940</name>
</gene>
<keyword evidence="1" id="KW-0812">Transmembrane</keyword>
<dbReference type="AlphaFoldDB" id="A0A1G1WJT4"/>
<evidence type="ECO:0000313" key="3">
    <source>
        <dbReference type="Proteomes" id="UP000176645"/>
    </source>
</evidence>
<proteinExistence type="predicted"/>
<dbReference type="EMBL" id="MHCU01000017">
    <property type="protein sequence ID" value="OGY27969.1"/>
    <property type="molecule type" value="Genomic_DNA"/>
</dbReference>
<sequence length="158" mass="18271">MKFEISNRKEFVVPKTHRRQKLIRVAIEVLVIVSVLVGTILSLVRFSNFSFEEATEKFLNTVSLREPAYKTAKKTTFEGKIEQLIDGKVLKIVSIEETKEGNFEIKSKEGVIVVIAENKDLEFQARTLQILLAKAKIEKRQVALVDFRFDKLVVRYKR</sequence>
<feature type="transmembrane region" description="Helical" evidence="1">
    <location>
        <begin position="21"/>
        <end position="44"/>
    </location>
</feature>
<reference evidence="2 3" key="1">
    <citation type="journal article" date="2016" name="Nat. Commun.">
        <title>Thousands of microbial genomes shed light on interconnected biogeochemical processes in an aquifer system.</title>
        <authorList>
            <person name="Anantharaman K."/>
            <person name="Brown C.T."/>
            <person name="Hug L.A."/>
            <person name="Sharon I."/>
            <person name="Castelle C.J."/>
            <person name="Probst A.J."/>
            <person name="Thomas B.C."/>
            <person name="Singh A."/>
            <person name="Wilkins M.J."/>
            <person name="Karaoz U."/>
            <person name="Brodie E.L."/>
            <person name="Williams K.H."/>
            <person name="Hubbard S.S."/>
            <person name="Banfield J.F."/>
        </authorList>
    </citation>
    <scope>NUCLEOTIDE SEQUENCE [LARGE SCALE GENOMIC DNA]</scope>
</reference>